<keyword evidence="3 6" id="KW-0812">Transmembrane</keyword>
<accession>A0A448YQW2</accession>
<evidence type="ECO:0000256" key="1">
    <source>
        <dbReference type="ARBA" id="ARBA00004141"/>
    </source>
</evidence>
<gene>
    <name evidence="7" type="ORF">BRENAR_LOCUS4060</name>
</gene>
<feature type="transmembrane region" description="Helical" evidence="6">
    <location>
        <begin position="39"/>
        <end position="60"/>
    </location>
</feature>
<keyword evidence="8" id="KW-1185">Reference proteome</keyword>
<dbReference type="EMBL" id="CAACVR010000045">
    <property type="protein sequence ID" value="VEU23329.1"/>
    <property type="molecule type" value="Genomic_DNA"/>
</dbReference>
<evidence type="ECO:0000256" key="6">
    <source>
        <dbReference type="SAM" id="Phobius"/>
    </source>
</evidence>
<reference evidence="7 8" key="1">
    <citation type="submission" date="2018-12" db="EMBL/GenBank/DDBJ databases">
        <authorList>
            <person name="Tiukova I."/>
            <person name="Dainat J."/>
        </authorList>
    </citation>
    <scope>NUCLEOTIDE SEQUENCE [LARGE SCALE GENOMIC DNA]</scope>
</reference>
<evidence type="ECO:0000256" key="5">
    <source>
        <dbReference type="ARBA" id="ARBA00023136"/>
    </source>
</evidence>
<evidence type="ECO:0000313" key="8">
    <source>
        <dbReference type="Proteomes" id="UP000290900"/>
    </source>
</evidence>
<protein>
    <submittedName>
        <fullName evidence="7">DEKNAAC104610</fullName>
    </submittedName>
</protein>
<evidence type="ECO:0000256" key="2">
    <source>
        <dbReference type="ARBA" id="ARBA00005645"/>
    </source>
</evidence>
<keyword evidence="5 6" id="KW-0472">Membrane</keyword>
<dbReference type="AlphaFoldDB" id="A0A448YQW2"/>
<evidence type="ECO:0000313" key="7">
    <source>
        <dbReference type="EMBL" id="VEU23329.1"/>
    </source>
</evidence>
<dbReference type="PANTHER" id="PTHR12050:SF0">
    <property type="entry name" value="RH04491P"/>
    <property type="match status" value="1"/>
</dbReference>
<dbReference type="InterPro" id="IPR007262">
    <property type="entry name" value="Vps55/LEPROT"/>
</dbReference>
<evidence type="ECO:0000256" key="4">
    <source>
        <dbReference type="ARBA" id="ARBA00022989"/>
    </source>
</evidence>
<name>A0A448YQW2_BRENA</name>
<comment type="subcellular location">
    <subcellularLocation>
        <location evidence="1">Membrane</location>
        <topology evidence="1">Multi-pass membrane protein</topology>
    </subcellularLocation>
</comment>
<dbReference type="Proteomes" id="UP000290900">
    <property type="component" value="Unassembled WGS sequence"/>
</dbReference>
<organism evidence="7 8">
    <name type="scientific">Brettanomyces naardenensis</name>
    <name type="common">Yeast</name>
    <dbReference type="NCBI Taxonomy" id="13370"/>
    <lineage>
        <taxon>Eukaryota</taxon>
        <taxon>Fungi</taxon>
        <taxon>Dikarya</taxon>
        <taxon>Ascomycota</taxon>
        <taxon>Saccharomycotina</taxon>
        <taxon>Pichiomycetes</taxon>
        <taxon>Pichiales</taxon>
        <taxon>Pichiaceae</taxon>
        <taxon>Brettanomyces</taxon>
    </lineage>
</organism>
<dbReference type="GO" id="GO:0032511">
    <property type="term" value="P:late endosome to vacuole transport via multivesicular body sorting pathway"/>
    <property type="evidence" value="ECO:0007669"/>
    <property type="project" value="TreeGrafter"/>
</dbReference>
<comment type="similarity">
    <text evidence="2">Belongs to the OB-RGRP/VPS55 family.</text>
</comment>
<dbReference type="InParanoid" id="A0A448YQW2"/>
<feature type="transmembrane region" description="Helical" evidence="6">
    <location>
        <begin position="109"/>
        <end position="131"/>
    </location>
</feature>
<dbReference type="PANTHER" id="PTHR12050">
    <property type="entry name" value="LEPTIN RECEPTOR-RELATED"/>
    <property type="match status" value="1"/>
</dbReference>
<feature type="transmembrane region" description="Helical" evidence="6">
    <location>
        <begin position="80"/>
        <end position="100"/>
    </location>
</feature>
<dbReference type="Pfam" id="PF04133">
    <property type="entry name" value="Vps55"/>
    <property type="match status" value="1"/>
</dbReference>
<sequence length="144" mass="15585">MALRINPISKIIGLSSVLAVGFLLVVLAAAVWGNWMPILITLIFLVAHIPTLLIGFQYYGYDESLGDFEDGGGKTDAADVGHFLESFFLTSANALALVLYHGHILTKQACVLTIIGGFLIYGTVVTFTTFFDGFETDDDDPFGM</sequence>
<dbReference type="OrthoDB" id="14246at2759"/>
<feature type="transmembrane region" description="Helical" evidence="6">
    <location>
        <begin position="12"/>
        <end position="32"/>
    </location>
</feature>
<evidence type="ECO:0000256" key="3">
    <source>
        <dbReference type="ARBA" id="ARBA00022692"/>
    </source>
</evidence>
<dbReference type="GO" id="GO:0034424">
    <property type="term" value="C:Vps55/Vps68 complex"/>
    <property type="evidence" value="ECO:0007669"/>
    <property type="project" value="TreeGrafter"/>
</dbReference>
<proteinExistence type="inferred from homology"/>
<keyword evidence="4 6" id="KW-1133">Transmembrane helix</keyword>